<keyword evidence="2" id="KW-1185">Reference proteome</keyword>
<evidence type="ECO:0000313" key="2">
    <source>
        <dbReference type="Proteomes" id="UP001569511"/>
    </source>
</evidence>
<dbReference type="RefSeq" id="WP_324608203.1">
    <property type="nucleotide sequence ID" value="NZ_CP085684.1"/>
</dbReference>
<dbReference type="InterPro" id="IPR021444">
    <property type="entry name" value="DUF3094"/>
</dbReference>
<reference evidence="1 2" key="1">
    <citation type="submission" date="2024-06" db="EMBL/GenBank/DDBJ databases">
        <title>Genome sequences for Pseudomonas syringae strains with characterized LPS.</title>
        <authorList>
            <person name="Baltrus D.A."/>
            <person name="Krings L."/>
        </authorList>
    </citation>
    <scope>NUCLEOTIDE SEQUENCE [LARGE SCALE GENOMIC DNA]</scope>
    <source>
        <strain evidence="1 2">NCPPB79</strain>
    </source>
</reference>
<protein>
    <submittedName>
        <fullName evidence="1">DUF3094 family protein</fullName>
    </submittedName>
</protein>
<dbReference type="Proteomes" id="UP001569511">
    <property type="component" value="Unassembled WGS sequence"/>
</dbReference>
<dbReference type="EMBL" id="JBGMSW010000009">
    <property type="protein sequence ID" value="MFA0976863.1"/>
    <property type="molecule type" value="Genomic_DNA"/>
</dbReference>
<sequence length="61" mass="7081">MCCRSSRWKSLIPGPLPVSTLETTHKLSRHLNPEPQRCVEEYLQANRHPVERRPLLIPVLP</sequence>
<organism evidence="1 2">
    <name type="scientific">Pseudomonas ficuserectae</name>
    <dbReference type="NCBI Taxonomy" id="53410"/>
    <lineage>
        <taxon>Bacteria</taxon>
        <taxon>Pseudomonadati</taxon>
        <taxon>Pseudomonadota</taxon>
        <taxon>Gammaproteobacteria</taxon>
        <taxon>Pseudomonadales</taxon>
        <taxon>Pseudomonadaceae</taxon>
        <taxon>Pseudomonas</taxon>
    </lineage>
</organism>
<accession>A0ABV4PXN9</accession>
<name>A0ABV4PXN9_9PSED</name>
<evidence type="ECO:0000313" key="1">
    <source>
        <dbReference type="EMBL" id="MFA0976863.1"/>
    </source>
</evidence>
<dbReference type="Pfam" id="PF11293">
    <property type="entry name" value="DUF3094"/>
    <property type="match status" value="1"/>
</dbReference>
<proteinExistence type="predicted"/>
<gene>
    <name evidence="1" type="ORF">ACDH57_15720</name>
</gene>
<comment type="caution">
    <text evidence="1">The sequence shown here is derived from an EMBL/GenBank/DDBJ whole genome shotgun (WGS) entry which is preliminary data.</text>
</comment>